<keyword evidence="3" id="KW-1185">Reference proteome</keyword>
<accession>A0A1R2CXA9</accession>
<feature type="domain" description="Peptidase C51" evidence="1">
    <location>
        <begin position="34"/>
        <end position="175"/>
    </location>
</feature>
<evidence type="ECO:0000259" key="1">
    <source>
        <dbReference type="PROSITE" id="PS50911"/>
    </source>
</evidence>
<dbReference type="EMBL" id="MPUH01000039">
    <property type="protein sequence ID" value="OMJ93645.1"/>
    <property type="molecule type" value="Genomic_DNA"/>
</dbReference>
<protein>
    <recommendedName>
        <fullName evidence="1">Peptidase C51 domain-containing protein</fullName>
    </recommendedName>
</protein>
<dbReference type="SUPFAM" id="SSF54001">
    <property type="entry name" value="Cysteine proteinases"/>
    <property type="match status" value="1"/>
</dbReference>
<name>A0A1R2CXA9_9CILI</name>
<dbReference type="AlphaFoldDB" id="A0A1R2CXA9"/>
<dbReference type="OrthoDB" id="299748at2759"/>
<proteinExistence type="predicted"/>
<evidence type="ECO:0000313" key="3">
    <source>
        <dbReference type="Proteomes" id="UP000187209"/>
    </source>
</evidence>
<dbReference type="Proteomes" id="UP000187209">
    <property type="component" value="Unassembled WGS sequence"/>
</dbReference>
<comment type="caution">
    <text evidence="2">The sequence shown here is derived from an EMBL/GenBank/DDBJ whole genome shotgun (WGS) entry which is preliminary data.</text>
</comment>
<dbReference type="PANTHER" id="PTHR30094:SF0">
    <property type="entry name" value="BIFUNCTIONAL GLUTATHIONYLSPERMIDINE SYNTHETASE_AMIDASE-RELATED"/>
    <property type="match status" value="1"/>
</dbReference>
<dbReference type="InterPro" id="IPR007921">
    <property type="entry name" value="CHAP_dom"/>
</dbReference>
<dbReference type="PANTHER" id="PTHR30094">
    <property type="entry name" value="BIFUNCTIONAL GLUTATHIONYLSPERMIDINE SYNTHETASE/AMIDASE-RELATED"/>
    <property type="match status" value="1"/>
</dbReference>
<reference evidence="2 3" key="1">
    <citation type="submission" date="2016-11" db="EMBL/GenBank/DDBJ databases">
        <title>The macronuclear genome of Stentor coeruleus: a giant cell with tiny introns.</title>
        <authorList>
            <person name="Slabodnick M."/>
            <person name="Ruby J.G."/>
            <person name="Reiff S.B."/>
            <person name="Swart E.C."/>
            <person name="Gosai S."/>
            <person name="Prabakaran S."/>
            <person name="Witkowska E."/>
            <person name="Larue G.E."/>
            <person name="Fisher S."/>
            <person name="Freeman R.M."/>
            <person name="Gunawardena J."/>
            <person name="Chu W."/>
            <person name="Stover N.A."/>
            <person name="Gregory B.D."/>
            <person name="Nowacki M."/>
            <person name="Derisi J."/>
            <person name="Roy S.W."/>
            <person name="Marshall W.F."/>
            <person name="Sood P."/>
        </authorList>
    </citation>
    <scope>NUCLEOTIDE SEQUENCE [LARGE SCALE GENOMIC DNA]</scope>
    <source>
        <strain evidence="2">WM001</strain>
    </source>
</reference>
<dbReference type="Pfam" id="PF05257">
    <property type="entry name" value="CHAP"/>
    <property type="match status" value="1"/>
</dbReference>
<organism evidence="2 3">
    <name type="scientific">Stentor coeruleus</name>
    <dbReference type="NCBI Taxonomy" id="5963"/>
    <lineage>
        <taxon>Eukaryota</taxon>
        <taxon>Sar</taxon>
        <taxon>Alveolata</taxon>
        <taxon>Ciliophora</taxon>
        <taxon>Postciliodesmatophora</taxon>
        <taxon>Heterotrichea</taxon>
        <taxon>Heterotrichida</taxon>
        <taxon>Stentoridae</taxon>
        <taxon>Stentor</taxon>
    </lineage>
</organism>
<dbReference type="Gene3D" id="3.90.1720.10">
    <property type="entry name" value="endopeptidase domain like (from Nostoc punctiforme)"/>
    <property type="match status" value="1"/>
</dbReference>
<dbReference type="PROSITE" id="PS50911">
    <property type="entry name" value="CHAP"/>
    <property type="match status" value="1"/>
</dbReference>
<evidence type="ECO:0000313" key="2">
    <source>
        <dbReference type="EMBL" id="OMJ93645.1"/>
    </source>
</evidence>
<dbReference type="GO" id="GO:0016874">
    <property type="term" value="F:ligase activity"/>
    <property type="evidence" value="ECO:0007669"/>
    <property type="project" value="TreeGrafter"/>
</dbReference>
<gene>
    <name evidence="2" type="ORF">SteCoe_3343</name>
</gene>
<sequence length="217" mass="24705">MFVLSLYMLQSLVSSNENPFGTLLGSNNNVPSYSNGQLSYESEESNYIDNIYSGVKWQSLEYVRRWLIVSKSYTFADLKCASDIWHLSHISSTTDENQSIPLYRIPNGGPCPPSPGDIIVYKRSENSPTGHVGIINKVNSDSIEISEQNWDNNYWEGDHSREFILANLRGRNFLLDMEKPIIGWMTYQENVDEKCIDNKCATCSQFDSDLNADCLFL</sequence>
<dbReference type="InterPro" id="IPR051705">
    <property type="entry name" value="Gsp_Synthetase/Amidase"/>
</dbReference>
<dbReference type="InterPro" id="IPR038765">
    <property type="entry name" value="Papain-like_cys_pep_sf"/>
</dbReference>